<reference evidence="1" key="2">
    <citation type="journal article" date="2023" name="IMA Fungus">
        <title>Comparative genomic study of the Penicillium genus elucidates a diverse pangenome and 15 lateral gene transfer events.</title>
        <authorList>
            <person name="Petersen C."/>
            <person name="Sorensen T."/>
            <person name="Nielsen M.R."/>
            <person name="Sondergaard T.E."/>
            <person name="Sorensen J.L."/>
            <person name="Fitzpatrick D.A."/>
            <person name="Frisvad J.C."/>
            <person name="Nielsen K.L."/>
        </authorList>
    </citation>
    <scope>NUCLEOTIDE SEQUENCE</scope>
    <source>
        <strain evidence="1">IBT 23319</strain>
    </source>
</reference>
<accession>A0A9W9PAA3</accession>
<keyword evidence="2" id="KW-1185">Reference proteome</keyword>
<sequence length="71" mass="8306">MAVVMPIRSNEVRECQEFVGPSIFCWRQWNEPAAGEHWAYYASLQSTVGAAFGAMYHTWSVEVTWRFRFTQ</sequence>
<name>A0A9W9PAA3_PENCI</name>
<gene>
    <name evidence="1" type="ORF">N7469_002236</name>
</gene>
<evidence type="ECO:0000313" key="1">
    <source>
        <dbReference type="EMBL" id="KAJ5240645.1"/>
    </source>
</evidence>
<evidence type="ECO:0000313" key="2">
    <source>
        <dbReference type="Proteomes" id="UP001147733"/>
    </source>
</evidence>
<dbReference type="EMBL" id="JAPQKT010000002">
    <property type="protein sequence ID" value="KAJ5240645.1"/>
    <property type="molecule type" value="Genomic_DNA"/>
</dbReference>
<organism evidence="1 2">
    <name type="scientific">Penicillium citrinum</name>
    <dbReference type="NCBI Taxonomy" id="5077"/>
    <lineage>
        <taxon>Eukaryota</taxon>
        <taxon>Fungi</taxon>
        <taxon>Dikarya</taxon>
        <taxon>Ascomycota</taxon>
        <taxon>Pezizomycotina</taxon>
        <taxon>Eurotiomycetes</taxon>
        <taxon>Eurotiomycetidae</taxon>
        <taxon>Eurotiales</taxon>
        <taxon>Aspergillaceae</taxon>
        <taxon>Penicillium</taxon>
    </lineage>
</organism>
<reference evidence="1" key="1">
    <citation type="submission" date="2022-11" db="EMBL/GenBank/DDBJ databases">
        <authorList>
            <person name="Petersen C."/>
        </authorList>
    </citation>
    <scope>NUCLEOTIDE SEQUENCE</scope>
    <source>
        <strain evidence="1">IBT 23319</strain>
    </source>
</reference>
<dbReference type="RefSeq" id="XP_056503650.1">
    <property type="nucleotide sequence ID" value="XM_056641156.1"/>
</dbReference>
<dbReference type="Proteomes" id="UP001147733">
    <property type="component" value="Unassembled WGS sequence"/>
</dbReference>
<dbReference type="GeneID" id="81380323"/>
<dbReference type="AlphaFoldDB" id="A0A9W9PAA3"/>
<proteinExistence type="predicted"/>
<comment type="caution">
    <text evidence="1">The sequence shown here is derived from an EMBL/GenBank/DDBJ whole genome shotgun (WGS) entry which is preliminary data.</text>
</comment>
<protein>
    <submittedName>
        <fullName evidence="1">Uncharacterized protein</fullName>
    </submittedName>
</protein>